<proteinExistence type="predicted"/>
<reference evidence="1 2" key="1">
    <citation type="journal article" date="2020" name="Arch. Microbiol.">
        <title>Bradyrhizobium uaiense sp. nov., a new highly efficient cowpea symbiont.</title>
        <authorList>
            <person name="Cabral Michel D."/>
            <person name="Azarias Guimaraes A."/>
            <person name="Martins da Costa E."/>
            <person name="Soares de Carvalho T."/>
            <person name="Balsanelli E."/>
            <person name="Willems A."/>
            <person name="Maltempi de Souza E."/>
            <person name="de Souza Moreira F.M."/>
        </authorList>
    </citation>
    <scope>NUCLEOTIDE SEQUENCE [LARGE SCALE GENOMIC DNA]</scope>
    <source>
        <strain evidence="1 2">UFLA 03-164</strain>
    </source>
</reference>
<evidence type="ECO:0000313" key="1">
    <source>
        <dbReference type="EMBL" id="NEV00096.1"/>
    </source>
</evidence>
<evidence type="ECO:0000313" key="2">
    <source>
        <dbReference type="Proteomes" id="UP000468531"/>
    </source>
</evidence>
<dbReference type="EMBL" id="VKHP01000160">
    <property type="protein sequence ID" value="NEV00096.1"/>
    <property type="molecule type" value="Genomic_DNA"/>
</dbReference>
<comment type="caution">
    <text evidence="1">The sequence shown here is derived from an EMBL/GenBank/DDBJ whole genome shotgun (WGS) entry which is preliminary data.</text>
</comment>
<keyword evidence="2" id="KW-1185">Reference proteome</keyword>
<dbReference type="Proteomes" id="UP000468531">
    <property type="component" value="Unassembled WGS sequence"/>
</dbReference>
<accession>A0A6P1BNZ0</accession>
<sequence>MRRVFAADHTHDCVSELIKVDSRKQIFTLPQQNWRDGQVNFIDIARGQVTLGSDEAQTRIVEQIVGGNDYNADEIKRSLLDDRPTVALAIFPPEKYSGTITTDLFAEDETSYFDDAEQFFALQKEAVEELRKHHEATAAWVKVTEDYRLSDWQYRKTKRKEKGGVLINLSPSGAVEVRENLVKHETEEETSEAISENPIAPVKVKAAYSALLCRYIAHHKTAAVAEVLLASPRTAQEVLTVRALKGLRLHEAFPALSKETEAQGAYRVLDDQARCFTGKLGFEIEEGESVWGSLPPYGVSELALYEVVRGLSDHDLAGLQALSVRRIASVWTRATACLIV</sequence>
<organism evidence="1 2">
    <name type="scientific">Bradyrhizobium uaiense</name>
    <dbReference type="NCBI Taxonomy" id="2594946"/>
    <lineage>
        <taxon>Bacteria</taxon>
        <taxon>Pseudomonadati</taxon>
        <taxon>Pseudomonadota</taxon>
        <taxon>Alphaproteobacteria</taxon>
        <taxon>Hyphomicrobiales</taxon>
        <taxon>Nitrobacteraceae</taxon>
        <taxon>Bradyrhizobium</taxon>
    </lineage>
</organism>
<gene>
    <name evidence="1" type="ORF">FNJ47_30840</name>
</gene>
<dbReference type="RefSeq" id="WP_163159672.1">
    <property type="nucleotide sequence ID" value="NZ_VKHP01000160.1"/>
</dbReference>
<protein>
    <submittedName>
        <fullName evidence="1">Uncharacterized protein</fullName>
    </submittedName>
</protein>
<name>A0A6P1BNZ0_9BRAD</name>
<dbReference type="AlphaFoldDB" id="A0A6P1BNZ0"/>